<dbReference type="SMART" id="SM00388">
    <property type="entry name" value="HisKA"/>
    <property type="match status" value="1"/>
</dbReference>
<dbReference type="PROSITE" id="PS50885">
    <property type="entry name" value="HAMP"/>
    <property type="match status" value="1"/>
</dbReference>
<dbReference type="PROSITE" id="PS50109">
    <property type="entry name" value="HIS_KIN"/>
    <property type="match status" value="1"/>
</dbReference>
<name>A0A246JK00_9SPHN</name>
<dbReference type="SMART" id="SM00304">
    <property type="entry name" value="HAMP"/>
    <property type="match status" value="1"/>
</dbReference>
<evidence type="ECO:0000256" key="11">
    <source>
        <dbReference type="ARBA" id="ARBA00022840"/>
    </source>
</evidence>
<feature type="transmembrane region" description="Helical" evidence="15">
    <location>
        <begin position="159"/>
        <end position="180"/>
    </location>
</feature>
<evidence type="ECO:0000313" key="18">
    <source>
        <dbReference type="EMBL" id="OWQ92579.1"/>
    </source>
</evidence>
<feature type="domain" description="HAMP" evidence="17">
    <location>
        <begin position="181"/>
        <end position="232"/>
    </location>
</feature>
<dbReference type="InterPro" id="IPR036097">
    <property type="entry name" value="HisK_dim/P_sf"/>
</dbReference>
<evidence type="ECO:0000256" key="1">
    <source>
        <dbReference type="ARBA" id="ARBA00000085"/>
    </source>
</evidence>
<dbReference type="Pfam" id="PF00672">
    <property type="entry name" value="HAMP"/>
    <property type="match status" value="1"/>
</dbReference>
<keyword evidence="10 18" id="KW-0418">Kinase</keyword>
<dbReference type="InterPro" id="IPR003661">
    <property type="entry name" value="HisK_dim/P_dom"/>
</dbReference>
<dbReference type="Pfam" id="PF02518">
    <property type="entry name" value="HATPase_c"/>
    <property type="match status" value="1"/>
</dbReference>
<dbReference type="InterPro" id="IPR005467">
    <property type="entry name" value="His_kinase_dom"/>
</dbReference>
<dbReference type="GO" id="GO:0005886">
    <property type="term" value="C:plasma membrane"/>
    <property type="evidence" value="ECO:0007669"/>
    <property type="project" value="UniProtKB-SubCell"/>
</dbReference>
<keyword evidence="5" id="KW-0997">Cell inner membrane</keyword>
<keyword evidence="13" id="KW-0902">Two-component regulatory system</keyword>
<evidence type="ECO:0000256" key="13">
    <source>
        <dbReference type="ARBA" id="ARBA00023012"/>
    </source>
</evidence>
<feature type="domain" description="Histidine kinase" evidence="16">
    <location>
        <begin position="240"/>
        <end position="439"/>
    </location>
</feature>
<keyword evidence="6" id="KW-0597">Phosphoprotein</keyword>
<dbReference type="Proteomes" id="UP000197097">
    <property type="component" value="Unassembled WGS sequence"/>
</dbReference>
<dbReference type="EMBL" id="NISJ01000012">
    <property type="protein sequence ID" value="OWQ92579.1"/>
    <property type="molecule type" value="Genomic_DNA"/>
</dbReference>
<comment type="subcellular location">
    <subcellularLocation>
        <location evidence="2">Cell inner membrane</location>
        <topology evidence="2">Multi-pass membrane protein</topology>
    </subcellularLocation>
</comment>
<dbReference type="EC" id="2.7.13.3" evidence="3"/>
<comment type="catalytic activity">
    <reaction evidence="1">
        <text>ATP + protein L-histidine = ADP + protein N-phospho-L-histidine.</text>
        <dbReference type="EC" id="2.7.13.3"/>
    </reaction>
</comment>
<dbReference type="PANTHER" id="PTHR44936">
    <property type="entry name" value="SENSOR PROTEIN CREC"/>
    <property type="match status" value="1"/>
</dbReference>
<dbReference type="InterPro" id="IPR003660">
    <property type="entry name" value="HAMP_dom"/>
</dbReference>
<evidence type="ECO:0000259" key="17">
    <source>
        <dbReference type="PROSITE" id="PS50885"/>
    </source>
</evidence>
<dbReference type="AlphaFoldDB" id="A0A246JK00"/>
<evidence type="ECO:0000256" key="9">
    <source>
        <dbReference type="ARBA" id="ARBA00022741"/>
    </source>
</evidence>
<keyword evidence="19" id="KW-1185">Reference proteome</keyword>
<dbReference type="InterPro" id="IPR003594">
    <property type="entry name" value="HATPase_dom"/>
</dbReference>
<proteinExistence type="predicted"/>
<evidence type="ECO:0000256" key="5">
    <source>
        <dbReference type="ARBA" id="ARBA00022519"/>
    </source>
</evidence>
<evidence type="ECO:0000256" key="10">
    <source>
        <dbReference type="ARBA" id="ARBA00022777"/>
    </source>
</evidence>
<comment type="caution">
    <text evidence="18">The sequence shown here is derived from an EMBL/GenBank/DDBJ whole genome shotgun (WGS) entry which is preliminary data.</text>
</comment>
<evidence type="ECO:0000256" key="6">
    <source>
        <dbReference type="ARBA" id="ARBA00022553"/>
    </source>
</evidence>
<dbReference type="SMART" id="SM00387">
    <property type="entry name" value="HATPase_c"/>
    <property type="match status" value="1"/>
</dbReference>
<dbReference type="InterPro" id="IPR004358">
    <property type="entry name" value="Sig_transdc_His_kin-like_C"/>
</dbReference>
<keyword evidence="9" id="KW-0547">Nucleotide-binding</keyword>
<dbReference type="Gene3D" id="1.10.287.130">
    <property type="match status" value="1"/>
</dbReference>
<evidence type="ECO:0000256" key="3">
    <source>
        <dbReference type="ARBA" id="ARBA00012438"/>
    </source>
</evidence>
<dbReference type="SUPFAM" id="SSF47384">
    <property type="entry name" value="Homodimeric domain of signal transducing histidine kinase"/>
    <property type="match status" value="1"/>
</dbReference>
<reference evidence="18 19" key="1">
    <citation type="journal article" date="2002" name="Int. J. Syst. Evol. Microbiol.">
        <title>Sphingopyxis witflariensis sp. nov., isolated from activated sludge.</title>
        <authorList>
            <person name="Kampfer P."/>
            <person name="Witzenberger R."/>
            <person name="Denner E.B."/>
            <person name="Busse H.J."/>
            <person name="Neef A."/>
        </authorList>
    </citation>
    <scope>NUCLEOTIDE SEQUENCE [LARGE SCALE GENOMIC DNA]</scope>
    <source>
        <strain evidence="18 19">DSM 14551</strain>
    </source>
</reference>
<evidence type="ECO:0000256" key="15">
    <source>
        <dbReference type="SAM" id="Phobius"/>
    </source>
</evidence>
<feature type="transmembrane region" description="Helical" evidence="15">
    <location>
        <begin position="12"/>
        <end position="30"/>
    </location>
</feature>
<dbReference type="SUPFAM" id="SSF55874">
    <property type="entry name" value="ATPase domain of HSP90 chaperone/DNA topoisomerase II/histidine kinase"/>
    <property type="match status" value="1"/>
</dbReference>
<sequence>MGLARLGMVGRIALVLVCAVALEFLGNVALHRWQERELVPAEQVQRIATRLVEGERVALASIPRDRERLMHDLTGDGAALNWVPRTVITDFSPAFAQLSAMRARLVEAEPTLAKRELRLTLMPSTDAGARDLVGALRLADGSYISFRVSPYLGAPPHPATVVLLHMLLMATVLGIALLMIHRLVRPLRKLAEAADATGMRVAGVFEAEGPPEVQRVATAFAAMQTRLVKALEDQAHALVAVSHDLRTPIQRLRLRASMIADREAQDAIAADLSEMEHFIDATLDYVRSGEDEQARLIDLAALVATLADSAADMGDDIACHGPDECLVTARPLAIKRILGNLIDNARRHAGRIVVTLDDAEADYIVVTVEDDGPGIAAEQRAEALLPFRRLDSARGSRAGGAGLGLATALKTARAMGGDLVLEDSELGGLAVRLILPRAIAANPVTTAILPSFHHPQLT</sequence>
<evidence type="ECO:0000259" key="16">
    <source>
        <dbReference type="PROSITE" id="PS50109"/>
    </source>
</evidence>
<dbReference type="GO" id="GO:0005524">
    <property type="term" value="F:ATP binding"/>
    <property type="evidence" value="ECO:0007669"/>
    <property type="project" value="UniProtKB-KW"/>
</dbReference>
<keyword evidence="8 15" id="KW-0812">Transmembrane</keyword>
<dbReference type="CDD" id="cd00082">
    <property type="entry name" value="HisKA"/>
    <property type="match status" value="1"/>
</dbReference>
<dbReference type="Gene3D" id="3.30.565.10">
    <property type="entry name" value="Histidine kinase-like ATPase, C-terminal domain"/>
    <property type="match status" value="1"/>
</dbReference>
<accession>A0A246JK00</accession>
<dbReference type="PANTHER" id="PTHR44936:SF5">
    <property type="entry name" value="SENSOR HISTIDINE KINASE ENVZ"/>
    <property type="match status" value="1"/>
</dbReference>
<keyword evidence="14 15" id="KW-0472">Membrane</keyword>
<evidence type="ECO:0000313" key="19">
    <source>
        <dbReference type="Proteomes" id="UP000197097"/>
    </source>
</evidence>
<keyword evidence="7" id="KW-0808">Transferase</keyword>
<organism evidence="18 19">
    <name type="scientific">Sphingopyxis witflariensis</name>
    <dbReference type="NCBI Taxonomy" id="173675"/>
    <lineage>
        <taxon>Bacteria</taxon>
        <taxon>Pseudomonadati</taxon>
        <taxon>Pseudomonadota</taxon>
        <taxon>Alphaproteobacteria</taxon>
        <taxon>Sphingomonadales</taxon>
        <taxon>Sphingomonadaceae</taxon>
        <taxon>Sphingopyxis</taxon>
    </lineage>
</organism>
<evidence type="ECO:0000256" key="12">
    <source>
        <dbReference type="ARBA" id="ARBA00022989"/>
    </source>
</evidence>
<keyword evidence="4" id="KW-1003">Cell membrane</keyword>
<dbReference type="GO" id="GO:0000155">
    <property type="term" value="F:phosphorelay sensor kinase activity"/>
    <property type="evidence" value="ECO:0007669"/>
    <property type="project" value="InterPro"/>
</dbReference>
<protein>
    <recommendedName>
        <fullName evidence="3">histidine kinase</fullName>
        <ecNumber evidence="3">2.7.13.3</ecNumber>
    </recommendedName>
</protein>
<dbReference type="PRINTS" id="PR00344">
    <property type="entry name" value="BCTRLSENSOR"/>
</dbReference>
<evidence type="ECO:0000256" key="8">
    <source>
        <dbReference type="ARBA" id="ARBA00022692"/>
    </source>
</evidence>
<evidence type="ECO:0000256" key="7">
    <source>
        <dbReference type="ARBA" id="ARBA00022679"/>
    </source>
</evidence>
<gene>
    <name evidence="18" type="ORF">CDQ91_17465</name>
</gene>
<dbReference type="InterPro" id="IPR050980">
    <property type="entry name" value="2C_sensor_his_kinase"/>
</dbReference>
<keyword evidence="11" id="KW-0067">ATP-binding</keyword>
<evidence type="ECO:0000256" key="14">
    <source>
        <dbReference type="ARBA" id="ARBA00023136"/>
    </source>
</evidence>
<keyword evidence="12 15" id="KW-1133">Transmembrane helix</keyword>
<dbReference type="InterPro" id="IPR036890">
    <property type="entry name" value="HATPase_C_sf"/>
</dbReference>
<evidence type="ECO:0000256" key="4">
    <source>
        <dbReference type="ARBA" id="ARBA00022475"/>
    </source>
</evidence>
<evidence type="ECO:0000256" key="2">
    <source>
        <dbReference type="ARBA" id="ARBA00004429"/>
    </source>
</evidence>